<gene>
    <name evidence="2" type="ORF">A6R68_19525</name>
</gene>
<name>A0A1A6HII8_NEOLE</name>
<keyword evidence="3" id="KW-1185">Reference proteome</keyword>
<evidence type="ECO:0000313" key="2">
    <source>
        <dbReference type="EMBL" id="OBS78086.1"/>
    </source>
</evidence>
<feature type="transmembrane region" description="Helical" evidence="1">
    <location>
        <begin position="52"/>
        <end position="75"/>
    </location>
</feature>
<proteinExistence type="predicted"/>
<keyword evidence="1" id="KW-1133">Transmembrane helix</keyword>
<evidence type="ECO:0000313" key="3">
    <source>
        <dbReference type="Proteomes" id="UP000092124"/>
    </source>
</evidence>
<keyword evidence="1" id="KW-0812">Transmembrane</keyword>
<keyword evidence="1" id="KW-0472">Membrane</keyword>
<feature type="non-terminal residue" evidence="2">
    <location>
        <position position="86"/>
    </location>
</feature>
<comment type="caution">
    <text evidence="2">The sequence shown here is derived from an EMBL/GenBank/DDBJ whole genome shotgun (WGS) entry which is preliminary data.</text>
</comment>
<protein>
    <submittedName>
        <fullName evidence="2">Uncharacterized protein</fullName>
    </submittedName>
</protein>
<organism evidence="2 3">
    <name type="scientific">Neotoma lepida</name>
    <name type="common">Desert woodrat</name>
    <dbReference type="NCBI Taxonomy" id="56216"/>
    <lineage>
        <taxon>Eukaryota</taxon>
        <taxon>Metazoa</taxon>
        <taxon>Chordata</taxon>
        <taxon>Craniata</taxon>
        <taxon>Vertebrata</taxon>
        <taxon>Euteleostomi</taxon>
        <taxon>Mammalia</taxon>
        <taxon>Eutheria</taxon>
        <taxon>Euarchontoglires</taxon>
        <taxon>Glires</taxon>
        <taxon>Rodentia</taxon>
        <taxon>Myomorpha</taxon>
        <taxon>Muroidea</taxon>
        <taxon>Cricetidae</taxon>
        <taxon>Neotominae</taxon>
        <taxon>Neotoma</taxon>
    </lineage>
</organism>
<reference evidence="2 3" key="1">
    <citation type="submission" date="2016-06" db="EMBL/GenBank/DDBJ databases">
        <title>The Draft Genome Sequence and Annotation of the Desert Woodrat Neotoma lepida.</title>
        <authorList>
            <person name="Campbell M."/>
            <person name="Oakeson K.F."/>
            <person name="Yandell M."/>
            <person name="Halpert J.R."/>
            <person name="Dearing D."/>
        </authorList>
    </citation>
    <scope>NUCLEOTIDE SEQUENCE [LARGE SCALE GENOMIC DNA]</scope>
    <source>
        <strain evidence="2">417</strain>
        <tissue evidence="2">Liver</tissue>
    </source>
</reference>
<accession>A0A1A6HII8</accession>
<dbReference type="AlphaFoldDB" id="A0A1A6HII8"/>
<dbReference type="Proteomes" id="UP000092124">
    <property type="component" value="Unassembled WGS sequence"/>
</dbReference>
<sequence length="86" mass="9452">MKADEWSNWEACALHALSMVSASMRLMQEGLFAAWLAGKQTQLRGSVDSPSFLSITLELAVPTALLIVPAFACLYQEHGSMYPHPQ</sequence>
<evidence type="ECO:0000256" key="1">
    <source>
        <dbReference type="SAM" id="Phobius"/>
    </source>
</evidence>
<dbReference type="EMBL" id="LZPO01027547">
    <property type="protein sequence ID" value="OBS78086.1"/>
    <property type="molecule type" value="Genomic_DNA"/>
</dbReference>